<gene>
    <name evidence="1" type="ORF">NLG97_g6270</name>
</gene>
<dbReference type="Proteomes" id="UP001148737">
    <property type="component" value="Unassembled WGS sequence"/>
</dbReference>
<protein>
    <submittedName>
        <fullName evidence="1">Uncharacterized protein</fullName>
    </submittedName>
</protein>
<accession>A0ACC1QRF2</accession>
<dbReference type="EMBL" id="JANAKD010000807">
    <property type="protein sequence ID" value="KAJ3488077.1"/>
    <property type="molecule type" value="Genomic_DNA"/>
</dbReference>
<proteinExistence type="predicted"/>
<organism evidence="1 2">
    <name type="scientific">Lecanicillium saksenae</name>
    <dbReference type="NCBI Taxonomy" id="468837"/>
    <lineage>
        <taxon>Eukaryota</taxon>
        <taxon>Fungi</taxon>
        <taxon>Dikarya</taxon>
        <taxon>Ascomycota</taxon>
        <taxon>Pezizomycotina</taxon>
        <taxon>Sordariomycetes</taxon>
        <taxon>Hypocreomycetidae</taxon>
        <taxon>Hypocreales</taxon>
        <taxon>Cordycipitaceae</taxon>
        <taxon>Lecanicillium</taxon>
    </lineage>
</organism>
<evidence type="ECO:0000313" key="2">
    <source>
        <dbReference type="Proteomes" id="UP001148737"/>
    </source>
</evidence>
<evidence type="ECO:0000313" key="1">
    <source>
        <dbReference type="EMBL" id="KAJ3488077.1"/>
    </source>
</evidence>
<sequence length="435" mass="48019">MDTSSSPSPCAIAMRPQNNRTRTRPGITTPSRALFASHSGRAQPLRDVDVARSSIEFQQNSLFAHPIPVDSSINDCRAGISVEGSVREDIKPITGKSMSPGDFDEEIASTSTATATLKPRKSITTVSMNKYKAVHSTMHLRIRYFVPFTHTNNRKLWMSTSPQHQKRNPYIDDEPVSTSSPLATRELRINEGNGLNGRKAQKSFGGGIRREPLYHQDQARRRLVLGGGHSSHDSTRGLQTLTEPDISASFQDPFVNEQGFEENLSDGVLSARPSGSSTPRASIANPQLHHIDDGDDLKLACSTFKHNDVPEAIQDCIVSKLVSVSGQNPIRSTQISHRVKKHPSPSKKALQDLEAAFAIYTRLKPLEGGDKTDELATDNRKILASRDCNKSRRQSRPKCSTTDTKCKTATGNTFRTRHSLPFRLTRANSNDIDEL</sequence>
<reference evidence="1" key="1">
    <citation type="submission" date="2022-07" db="EMBL/GenBank/DDBJ databases">
        <title>Genome Sequence of Lecanicillium saksenae.</title>
        <authorList>
            <person name="Buettner E."/>
        </authorList>
    </citation>
    <scope>NUCLEOTIDE SEQUENCE</scope>
    <source>
        <strain evidence="1">VT-O1</strain>
    </source>
</reference>
<keyword evidence="2" id="KW-1185">Reference proteome</keyword>
<name>A0ACC1QRF2_9HYPO</name>
<comment type="caution">
    <text evidence="1">The sequence shown here is derived from an EMBL/GenBank/DDBJ whole genome shotgun (WGS) entry which is preliminary data.</text>
</comment>